<evidence type="ECO:0000313" key="3">
    <source>
        <dbReference type="Proteomes" id="UP000290545"/>
    </source>
</evidence>
<keyword evidence="1" id="KW-0732">Signal</keyword>
<feature type="signal peptide" evidence="1">
    <location>
        <begin position="1"/>
        <end position="22"/>
    </location>
</feature>
<dbReference type="PROSITE" id="PS51257">
    <property type="entry name" value="PROKAR_LIPOPROTEIN"/>
    <property type="match status" value="1"/>
</dbReference>
<reference evidence="2 3" key="1">
    <citation type="submission" date="2019-01" db="EMBL/GenBank/DDBJ databases">
        <title>Filimonas sp. strain TTM-71.</title>
        <authorList>
            <person name="Chen W.-M."/>
        </authorList>
    </citation>
    <scope>NUCLEOTIDE SEQUENCE [LARGE SCALE GENOMIC DNA]</scope>
    <source>
        <strain evidence="2 3">TTM-71</strain>
    </source>
</reference>
<sequence length="188" mass="20244">MKKTIKMLLAAGLISAAVTSCSKDDEAPEVNDNEVITTVRVKAVATDNTKDTLTFNWKDADGDGPGLPVIDPINLKAGKVYNVHILLLDETKTPVDNVTEEVESEGHDHRFYFDPSGANITVSDLDKDKNNVSLGLQSKWTTIATAASGTIKITLRHYPNGGKSETDLVNSTKSSTDAEAVFPLNITL</sequence>
<keyword evidence="3" id="KW-1185">Reference proteome</keyword>
<comment type="caution">
    <text evidence="2">The sequence shown here is derived from an EMBL/GenBank/DDBJ whole genome shotgun (WGS) entry which is preliminary data.</text>
</comment>
<feature type="chain" id="PRO_5020830605" description="Type 1 periplasmic binding fold superfamily protein" evidence="1">
    <location>
        <begin position="23"/>
        <end position="188"/>
    </location>
</feature>
<name>A0A4Q1D0R8_9BACT</name>
<dbReference type="RefSeq" id="WP_129005583.1">
    <property type="nucleotide sequence ID" value="NZ_SDHZ01000004.1"/>
</dbReference>
<accession>A0A4Q1D0R8</accession>
<dbReference type="EMBL" id="SDHZ01000004">
    <property type="protein sequence ID" value="RXK81329.1"/>
    <property type="molecule type" value="Genomic_DNA"/>
</dbReference>
<evidence type="ECO:0000313" key="2">
    <source>
        <dbReference type="EMBL" id="RXK81329.1"/>
    </source>
</evidence>
<gene>
    <name evidence="2" type="ORF">ESB13_20550</name>
</gene>
<organism evidence="2 3">
    <name type="scientific">Filimonas effusa</name>
    <dbReference type="NCBI Taxonomy" id="2508721"/>
    <lineage>
        <taxon>Bacteria</taxon>
        <taxon>Pseudomonadati</taxon>
        <taxon>Bacteroidota</taxon>
        <taxon>Chitinophagia</taxon>
        <taxon>Chitinophagales</taxon>
        <taxon>Chitinophagaceae</taxon>
        <taxon>Filimonas</taxon>
    </lineage>
</organism>
<proteinExistence type="predicted"/>
<dbReference type="Proteomes" id="UP000290545">
    <property type="component" value="Unassembled WGS sequence"/>
</dbReference>
<dbReference type="OrthoDB" id="713689at2"/>
<protein>
    <recommendedName>
        <fullName evidence="4">Type 1 periplasmic binding fold superfamily protein</fullName>
    </recommendedName>
</protein>
<evidence type="ECO:0000256" key="1">
    <source>
        <dbReference type="SAM" id="SignalP"/>
    </source>
</evidence>
<dbReference type="AlphaFoldDB" id="A0A4Q1D0R8"/>
<dbReference type="SUPFAM" id="SSF56988">
    <property type="entry name" value="Anthrax protective antigen"/>
    <property type="match status" value="1"/>
</dbReference>
<evidence type="ECO:0008006" key="4">
    <source>
        <dbReference type="Google" id="ProtNLM"/>
    </source>
</evidence>